<keyword evidence="1" id="KW-1133">Transmembrane helix</keyword>
<dbReference type="EMBL" id="PPTP01000001">
    <property type="protein sequence ID" value="RDB57331.1"/>
    <property type="molecule type" value="Genomic_DNA"/>
</dbReference>
<dbReference type="AlphaFoldDB" id="A0A369LCH7"/>
<reference evidence="2 3" key="1">
    <citation type="journal article" date="2018" name="Elife">
        <title>Discovery and characterization of a prevalent human gut bacterial enzyme sufficient for the inactivation of a family of plant toxins.</title>
        <authorList>
            <person name="Koppel N."/>
            <person name="Bisanz J.E."/>
            <person name="Pandelia M.E."/>
            <person name="Turnbaugh P.J."/>
            <person name="Balskus E.P."/>
        </authorList>
    </citation>
    <scope>NUCLEOTIDE SEQUENCE [LARGE SCALE GENOMIC DNA]</scope>
    <source>
        <strain evidence="3">anaerobia AP69FAA</strain>
    </source>
</reference>
<proteinExistence type="predicted"/>
<feature type="transmembrane region" description="Helical" evidence="1">
    <location>
        <begin position="12"/>
        <end position="32"/>
    </location>
</feature>
<keyword evidence="1" id="KW-0812">Transmembrane</keyword>
<gene>
    <name evidence="2" type="ORF">C1880_00435</name>
</gene>
<accession>A0A369LCH7</accession>
<evidence type="ECO:0000313" key="2">
    <source>
        <dbReference type="EMBL" id="RDB57331.1"/>
    </source>
</evidence>
<name>A0A369LCH7_9ACTN</name>
<dbReference type="OrthoDB" id="3199524at2"/>
<sequence length="71" mass="7463">MAFFNQLLNYLWQILTFVGGITAAVGVFRWVSGGKAHDAQAQEGAVWVIALGGAMAAIGLVGGSYLTFPTM</sequence>
<keyword evidence="3" id="KW-1185">Reference proteome</keyword>
<evidence type="ECO:0000256" key="1">
    <source>
        <dbReference type="SAM" id="Phobius"/>
    </source>
</evidence>
<evidence type="ECO:0000313" key="3">
    <source>
        <dbReference type="Proteomes" id="UP000253792"/>
    </source>
</evidence>
<comment type="caution">
    <text evidence="2">The sequence shown here is derived from an EMBL/GenBank/DDBJ whole genome shotgun (WGS) entry which is preliminary data.</text>
</comment>
<dbReference type="Proteomes" id="UP000253792">
    <property type="component" value="Unassembled WGS sequence"/>
</dbReference>
<protein>
    <submittedName>
        <fullName evidence="2">Uncharacterized protein</fullName>
    </submittedName>
</protein>
<feature type="transmembrane region" description="Helical" evidence="1">
    <location>
        <begin position="44"/>
        <end position="68"/>
    </location>
</feature>
<keyword evidence="1" id="KW-0472">Membrane</keyword>
<dbReference type="RefSeq" id="WP_015540155.1">
    <property type="nucleotide sequence ID" value="NZ_CAUBPU010000003.1"/>
</dbReference>
<organism evidence="2 3">
    <name type="scientific">Senegalimassilia anaerobia</name>
    <dbReference type="NCBI Taxonomy" id="1473216"/>
    <lineage>
        <taxon>Bacteria</taxon>
        <taxon>Bacillati</taxon>
        <taxon>Actinomycetota</taxon>
        <taxon>Coriobacteriia</taxon>
        <taxon>Coriobacteriales</taxon>
        <taxon>Coriobacteriaceae</taxon>
        <taxon>Senegalimassilia</taxon>
    </lineage>
</organism>